<accession>A0A0D0DB12</accession>
<evidence type="ECO:0000256" key="1">
    <source>
        <dbReference type="SAM" id="MobiDB-lite"/>
    </source>
</evidence>
<keyword evidence="3" id="KW-1185">Reference proteome</keyword>
<protein>
    <submittedName>
        <fullName evidence="2">Uncharacterized protein</fullName>
    </submittedName>
</protein>
<feature type="compositionally biased region" description="Acidic residues" evidence="1">
    <location>
        <begin position="43"/>
        <end position="56"/>
    </location>
</feature>
<proteinExistence type="predicted"/>
<dbReference type="InParanoid" id="A0A0D0DB12"/>
<feature type="compositionally biased region" description="Basic and acidic residues" evidence="1">
    <location>
        <begin position="103"/>
        <end position="123"/>
    </location>
</feature>
<feature type="compositionally biased region" description="Acidic residues" evidence="1">
    <location>
        <begin position="89"/>
        <end position="102"/>
    </location>
</feature>
<reference evidence="3" key="2">
    <citation type="submission" date="2015-01" db="EMBL/GenBank/DDBJ databases">
        <title>Evolutionary Origins and Diversification of the Mycorrhizal Mutualists.</title>
        <authorList>
            <consortium name="DOE Joint Genome Institute"/>
            <consortium name="Mycorrhizal Genomics Consortium"/>
            <person name="Kohler A."/>
            <person name="Kuo A."/>
            <person name="Nagy L.G."/>
            <person name="Floudas D."/>
            <person name="Copeland A."/>
            <person name="Barry K.W."/>
            <person name="Cichocki N."/>
            <person name="Veneault-Fourrey C."/>
            <person name="LaButti K."/>
            <person name="Lindquist E.A."/>
            <person name="Lipzen A."/>
            <person name="Lundell T."/>
            <person name="Morin E."/>
            <person name="Murat C."/>
            <person name="Riley R."/>
            <person name="Ohm R."/>
            <person name="Sun H."/>
            <person name="Tunlid A."/>
            <person name="Henrissat B."/>
            <person name="Grigoriev I.V."/>
            <person name="Hibbett D.S."/>
            <person name="Martin F."/>
        </authorList>
    </citation>
    <scope>NUCLEOTIDE SEQUENCE [LARGE SCALE GENOMIC DNA]</scope>
    <source>
        <strain evidence="3">Ve08.2h10</strain>
    </source>
</reference>
<reference evidence="2 3" key="1">
    <citation type="submission" date="2014-04" db="EMBL/GenBank/DDBJ databases">
        <authorList>
            <consortium name="DOE Joint Genome Institute"/>
            <person name="Kuo A."/>
            <person name="Kohler A."/>
            <person name="Jargeat P."/>
            <person name="Nagy L.G."/>
            <person name="Floudas D."/>
            <person name="Copeland A."/>
            <person name="Barry K.W."/>
            <person name="Cichocki N."/>
            <person name="Veneault-Fourrey C."/>
            <person name="LaButti K."/>
            <person name="Lindquist E.A."/>
            <person name="Lipzen A."/>
            <person name="Lundell T."/>
            <person name="Morin E."/>
            <person name="Murat C."/>
            <person name="Sun H."/>
            <person name="Tunlid A."/>
            <person name="Henrissat B."/>
            <person name="Grigoriev I.V."/>
            <person name="Hibbett D.S."/>
            <person name="Martin F."/>
            <person name="Nordberg H.P."/>
            <person name="Cantor M.N."/>
            <person name="Hua S.X."/>
        </authorList>
    </citation>
    <scope>NUCLEOTIDE SEQUENCE [LARGE SCALE GENOMIC DNA]</scope>
    <source>
        <strain evidence="2 3">Ve08.2h10</strain>
    </source>
</reference>
<dbReference type="HOGENOM" id="CLU_2015986_0_0_1"/>
<name>A0A0D0DB12_9AGAM</name>
<evidence type="ECO:0000313" key="2">
    <source>
        <dbReference type="EMBL" id="KIK94317.1"/>
    </source>
</evidence>
<evidence type="ECO:0000313" key="3">
    <source>
        <dbReference type="Proteomes" id="UP000054538"/>
    </source>
</evidence>
<sequence length="123" mass="13979">MQPTWWRKQEEVMLPWTRKKKVWTQSLVTDKDKDKDSNKKYEEEVDEAEEAEDGDGDAGHGHGQEACSCGEPCTNRADARHPGGNPEVGSEEEFEEEEVVEATEEREALKGQSKEEVEVDRSV</sequence>
<dbReference type="Proteomes" id="UP000054538">
    <property type="component" value="Unassembled WGS sequence"/>
</dbReference>
<dbReference type="EMBL" id="KN825116">
    <property type="protein sequence ID" value="KIK94317.1"/>
    <property type="molecule type" value="Genomic_DNA"/>
</dbReference>
<organism evidence="2 3">
    <name type="scientific">Paxillus rubicundulus Ve08.2h10</name>
    <dbReference type="NCBI Taxonomy" id="930991"/>
    <lineage>
        <taxon>Eukaryota</taxon>
        <taxon>Fungi</taxon>
        <taxon>Dikarya</taxon>
        <taxon>Basidiomycota</taxon>
        <taxon>Agaricomycotina</taxon>
        <taxon>Agaricomycetes</taxon>
        <taxon>Agaricomycetidae</taxon>
        <taxon>Boletales</taxon>
        <taxon>Paxilineae</taxon>
        <taxon>Paxillaceae</taxon>
        <taxon>Paxillus</taxon>
    </lineage>
</organism>
<feature type="compositionally biased region" description="Basic and acidic residues" evidence="1">
    <location>
        <begin position="29"/>
        <end position="42"/>
    </location>
</feature>
<feature type="region of interest" description="Disordered" evidence="1">
    <location>
        <begin position="18"/>
        <end position="123"/>
    </location>
</feature>
<dbReference type="AlphaFoldDB" id="A0A0D0DB12"/>
<gene>
    <name evidence="2" type="ORF">PAXRUDRAFT_12110</name>
</gene>